<dbReference type="InterPro" id="IPR029063">
    <property type="entry name" value="SAM-dependent_MTases_sf"/>
</dbReference>
<dbReference type="PANTHER" id="PTHR14911:SF13">
    <property type="entry name" value="TRNA (GUANINE(6)-N2)-METHYLTRANSFERASE THUMP3"/>
    <property type="match status" value="1"/>
</dbReference>
<sequence length="330" mass="37680">MNKYYSTIPAGFQQIAKKELEKLDVQIQHVYEGLLIYTTQLTPIEIGNISYFVNSFLVIAEFDTYKGQSNEHILKNIDNIALKHLQKYVKPGQSFRVRNSYKNQTVSVNEVFLKSLENNVVKHCSLKVNRSLSDLELWSYVRSEGFGMFGLLIPNAVQHIKPYKGELKPQIAYLMCNLAELQSSNVVMDPFAGHGAIAKQIINFWEYKGLIANDKDDNLYLRLGENLTHTFKNKIINEDATNLKSVLTSSVNKIVTDPPWGLFKEAEVTTLYNDMAKEFYRVLANDGVVVILTAKEKELKEAFKENFKLETEFNVLVSGKKAGLFKFIKD</sequence>
<dbReference type="GO" id="GO:0003676">
    <property type="term" value="F:nucleic acid binding"/>
    <property type="evidence" value="ECO:0007669"/>
    <property type="project" value="InterPro"/>
</dbReference>
<reference evidence="2" key="2">
    <citation type="journal article" date="2021" name="Microbiome">
        <title>Successional dynamics and alternative stable states in a saline activated sludge microbial community over 9 years.</title>
        <authorList>
            <person name="Wang Y."/>
            <person name="Ye J."/>
            <person name="Ju F."/>
            <person name="Liu L."/>
            <person name="Boyd J.A."/>
            <person name="Deng Y."/>
            <person name="Parks D.H."/>
            <person name="Jiang X."/>
            <person name="Yin X."/>
            <person name="Woodcroft B.J."/>
            <person name="Tyson G.W."/>
            <person name="Hugenholtz P."/>
            <person name="Polz M.F."/>
            <person name="Zhang T."/>
        </authorList>
    </citation>
    <scope>NUCLEOTIDE SEQUENCE</scope>
    <source>
        <strain evidence="2">HKST-UBA79</strain>
    </source>
</reference>
<proteinExistence type="predicted"/>
<protein>
    <recommendedName>
        <fullName evidence="1">Ribosomal RNA large subunit methyltransferase K/L-like methyltransferase domain-containing protein</fullName>
    </recommendedName>
</protein>
<dbReference type="SUPFAM" id="SSF53335">
    <property type="entry name" value="S-adenosyl-L-methionine-dependent methyltransferases"/>
    <property type="match status" value="1"/>
</dbReference>
<dbReference type="GO" id="GO:0016423">
    <property type="term" value="F:tRNA (guanine) methyltransferase activity"/>
    <property type="evidence" value="ECO:0007669"/>
    <property type="project" value="TreeGrafter"/>
</dbReference>
<feature type="domain" description="Ribosomal RNA large subunit methyltransferase K/L-like methyltransferase" evidence="1">
    <location>
        <begin position="164"/>
        <end position="316"/>
    </location>
</feature>
<evidence type="ECO:0000313" key="2">
    <source>
        <dbReference type="EMBL" id="MCA9308119.1"/>
    </source>
</evidence>
<dbReference type="Gene3D" id="3.40.50.150">
    <property type="entry name" value="Vaccinia Virus protein VP39"/>
    <property type="match status" value="1"/>
</dbReference>
<evidence type="ECO:0000259" key="1">
    <source>
        <dbReference type="Pfam" id="PF01170"/>
    </source>
</evidence>
<evidence type="ECO:0000313" key="3">
    <source>
        <dbReference type="Proteomes" id="UP000740557"/>
    </source>
</evidence>
<reference evidence="2" key="1">
    <citation type="submission" date="2020-04" db="EMBL/GenBank/DDBJ databases">
        <authorList>
            <person name="Zhang T."/>
        </authorList>
    </citation>
    <scope>NUCLEOTIDE SEQUENCE</scope>
    <source>
        <strain evidence="2">HKST-UBA79</strain>
    </source>
</reference>
<name>A0A955J1J0_UNCKA</name>
<dbReference type="AlphaFoldDB" id="A0A955J1J0"/>
<organism evidence="2 3">
    <name type="scientific">candidate division WWE3 bacterium</name>
    <dbReference type="NCBI Taxonomy" id="2053526"/>
    <lineage>
        <taxon>Bacteria</taxon>
        <taxon>Katanobacteria</taxon>
    </lineage>
</organism>
<dbReference type="InterPro" id="IPR000241">
    <property type="entry name" value="RlmKL-like_Mtase"/>
</dbReference>
<dbReference type="CDD" id="cd02440">
    <property type="entry name" value="AdoMet_MTases"/>
    <property type="match status" value="1"/>
</dbReference>
<dbReference type="GO" id="GO:0030488">
    <property type="term" value="P:tRNA methylation"/>
    <property type="evidence" value="ECO:0007669"/>
    <property type="project" value="TreeGrafter"/>
</dbReference>
<dbReference type="Pfam" id="PF01170">
    <property type="entry name" value="UPF0020"/>
    <property type="match status" value="1"/>
</dbReference>
<dbReference type="InterPro" id="IPR002052">
    <property type="entry name" value="DNA_methylase_N6_adenine_CS"/>
</dbReference>
<accession>A0A955J1J0</accession>
<gene>
    <name evidence="2" type="ORF">KC980_01275</name>
</gene>
<dbReference type="EMBL" id="JAGQNX010000037">
    <property type="protein sequence ID" value="MCA9308119.1"/>
    <property type="molecule type" value="Genomic_DNA"/>
</dbReference>
<dbReference type="PANTHER" id="PTHR14911">
    <property type="entry name" value="THUMP DOMAIN-CONTAINING"/>
    <property type="match status" value="1"/>
</dbReference>
<dbReference type="PROSITE" id="PS00092">
    <property type="entry name" value="N6_MTASE"/>
    <property type="match status" value="1"/>
</dbReference>
<comment type="caution">
    <text evidence="2">The sequence shown here is derived from an EMBL/GenBank/DDBJ whole genome shotgun (WGS) entry which is preliminary data.</text>
</comment>
<dbReference type="Proteomes" id="UP000740557">
    <property type="component" value="Unassembled WGS sequence"/>
</dbReference>